<gene>
    <name evidence="5" type="ORF">EV644_11479</name>
</gene>
<reference evidence="5 6" key="1">
    <citation type="journal article" date="2015" name="Stand. Genomic Sci.">
        <title>Genomic Encyclopedia of Bacterial and Archaeal Type Strains, Phase III: the genomes of soil and plant-associated and newly described type strains.</title>
        <authorList>
            <person name="Whitman W.B."/>
            <person name="Woyke T."/>
            <person name="Klenk H.P."/>
            <person name="Zhou Y."/>
            <person name="Lilburn T.G."/>
            <person name="Beck B.J."/>
            <person name="De Vos P."/>
            <person name="Vandamme P."/>
            <person name="Eisen J.A."/>
            <person name="Garrity G."/>
            <person name="Hugenholtz P."/>
            <person name="Kyrpides N.C."/>
        </authorList>
    </citation>
    <scope>NUCLEOTIDE SEQUENCE [LARGE SCALE GENOMIC DNA]</scope>
    <source>
        <strain evidence="5 6">VKM Ac-2538</strain>
    </source>
</reference>
<name>A0ABY2BDS9_9ACTN</name>
<proteinExistence type="inferred from homology"/>
<accession>A0ABY2BDS9</accession>
<dbReference type="Gene3D" id="3.40.190.10">
    <property type="entry name" value="Periplasmic binding protein-like II"/>
    <property type="match status" value="1"/>
</dbReference>
<dbReference type="SUPFAM" id="SSF53850">
    <property type="entry name" value="Periplasmic binding protein-like II"/>
    <property type="match status" value="1"/>
</dbReference>
<comment type="subcellular location">
    <subcellularLocation>
        <location evidence="1">Cell membrane</location>
        <topology evidence="1">Lipid-anchor</topology>
    </subcellularLocation>
</comment>
<keyword evidence="6" id="KW-1185">Reference proteome</keyword>
<dbReference type="InterPro" id="IPR023765">
    <property type="entry name" value="SBP_5_CS"/>
</dbReference>
<dbReference type="InterPro" id="IPR000914">
    <property type="entry name" value="SBP_5_dom"/>
</dbReference>
<protein>
    <submittedName>
        <fullName evidence="5">Peptide/nickel transport system substrate-binding protein</fullName>
    </submittedName>
</protein>
<keyword evidence="3" id="KW-0732">Signal</keyword>
<dbReference type="EMBL" id="SLWM01000014">
    <property type="protein sequence ID" value="TCO17431.1"/>
    <property type="molecule type" value="Genomic_DNA"/>
</dbReference>
<comment type="caution">
    <text evidence="5">The sequence shown here is derived from an EMBL/GenBank/DDBJ whole genome shotgun (WGS) entry which is preliminary data.</text>
</comment>
<comment type="similarity">
    <text evidence="2">Belongs to the bacterial solute-binding protein 5 family.</text>
</comment>
<evidence type="ECO:0000313" key="6">
    <source>
        <dbReference type="Proteomes" id="UP000295818"/>
    </source>
</evidence>
<dbReference type="PIRSF" id="PIRSF002741">
    <property type="entry name" value="MppA"/>
    <property type="match status" value="1"/>
</dbReference>
<dbReference type="Pfam" id="PF00496">
    <property type="entry name" value="SBP_bac_5"/>
    <property type="match status" value="1"/>
</dbReference>
<dbReference type="InterPro" id="IPR030678">
    <property type="entry name" value="Peptide/Ni-bd"/>
</dbReference>
<evidence type="ECO:0000259" key="4">
    <source>
        <dbReference type="Pfam" id="PF00496"/>
    </source>
</evidence>
<dbReference type="PANTHER" id="PTHR30290">
    <property type="entry name" value="PERIPLASMIC BINDING COMPONENT OF ABC TRANSPORTER"/>
    <property type="match status" value="1"/>
</dbReference>
<dbReference type="InterPro" id="IPR039424">
    <property type="entry name" value="SBP_5"/>
</dbReference>
<evidence type="ECO:0000256" key="2">
    <source>
        <dbReference type="ARBA" id="ARBA00005695"/>
    </source>
</evidence>
<feature type="domain" description="Solute-binding protein family 5" evidence="4">
    <location>
        <begin position="125"/>
        <end position="490"/>
    </location>
</feature>
<sequence length="572" mass="60790">MPRRTPSSLNRSSRLPRLRLGVGRIGSFRTAPVGAAVAVVVLALVGTACSSVEPAGEQPSAQSSADQDVFGEPADAAQVKDGGTLTVALSADPDKLDPSLSRSLYSRYVFHTMCEKLYDLGPDAKIVPQLATALPTISPDGLSLTIPLREGVKFADGGTLDSNAVKVSINRGLTITGSGRKSELGPITSIETPDAKTVVIKLSKPFAPLTAALADRAGMVLSPAAVSKLGDNFSTAPVCVGPFKFASRVAQNSIKVVKDPLYYDAAKVHLDAIEYRIITDSSIRSANLRSGDAQIADSLSTQDAPTLQKDASMTVLQSQSLGYQGLTINIGNANGVGNPKKQLDSPIAKDPRVRQALDLSIDRAALVKTIFNGLNTVACSPISPKSEFTSDAAQVCPPHDPAKAKELLGQAGVTTPYKVEMITSNNPDSLRLAQALQAMVKDGGFELVIKPVEYASLLDQQDRGDFELLQLGWSGRVDPDANIFNFVGSEGSQNVAGYSSPEVDKLLTDARQSKDQSERVKLYGDVVTKLQQDDPLIYMYRQRNLTGVSKKVLGVQTYPDGVIRTAFAAYAK</sequence>
<dbReference type="CDD" id="cd08511">
    <property type="entry name" value="PBP2_NikA_DppA_OppA_like_5"/>
    <property type="match status" value="1"/>
</dbReference>
<dbReference type="Gene3D" id="3.10.105.10">
    <property type="entry name" value="Dipeptide-binding Protein, Domain 3"/>
    <property type="match status" value="1"/>
</dbReference>
<dbReference type="RefSeq" id="WP_132192283.1">
    <property type="nucleotide sequence ID" value="NZ_SLWM01000014.1"/>
</dbReference>
<evidence type="ECO:0000256" key="1">
    <source>
        <dbReference type="ARBA" id="ARBA00004193"/>
    </source>
</evidence>
<evidence type="ECO:0000256" key="3">
    <source>
        <dbReference type="ARBA" id="ARBA00022729"/>
    </source>
</evidence>
<dbReference type="PANTHER" id="PTHR30290:SF38">
    <property type="entry name" value="D,D-DIPEPTIDE-BINDING PERIPLASMIC PROTEIN DDPA-RELATED"/>
    <property type="match status" value="1"/>
</dbReference>
<organism evidence="5 6">
    <name type="scientific">Kribbella orskensis</name>
    <dbReference type="NCBI Taxonomy" id="2512216"/>
    <lineage>
        <taxon>Bacteria</taxon>
        <taxon>Bacillati</taxon>
        <taxon>Actinomycetota</taxon>
        <taxon>Actinomycetes</taxon>
        <taxon>Propionibacteriales</taxon>
        <taxon>Kribbellaceae</taxon>
        <taxon>Kribbella</taxon>
    </lineage>
</organism>
<evidence type="ECO:0000313" key="5">
    <source>
        <dbReference type="EMBL" id="TCO17431.1"/>
    </source>
</evidence>
<dbReference type="Gene3D" id="3.90.76.10">
    <property type="entry name" value="Dipeptide-binding Protein, Domain 1"/>
    <property type="match status" value="1"/>
</dbReference>
<dbReference type="PROSITE" id="PS01040">
    <property type="entry name" value="SBP_BACTERIAL_5"/>
    <property type="match status" value="1"/>
</dbReference>
<dbReference type="Proteomes" id="UP000295818">
    <property type="component" value="Unassembled WGS sequence"/>
</dbReference>